<organism evidence="3 4">
    <name type="scientific">Phyllachora maydis</name>
    <dbReference type="NCBI Taxonomy" id="1825666"/>
    <lineage>
        <taxon>Eukaryota</taxon>
        <taxon>Fungi</taxon>
        <taxon>Dikarya</taxon>
        <taxon>Ascomycota</taxon>
        <taxon>Pezizomycotina</taxon>
        <taxon>Sordariomycetes</taxon>
        <taxon>Sordariomycetidae</taxon>
        <taxon>Phyllachorales</taxon>
        <taxon>Phyllachoraceae</taxon>
        <taxon>Phyllachora</taxon>
    </lineage>
</organism>
<dbReference type="InterPro" id="IPR011009">
    <property type="entry name" value="Kinase-like_dom_sf"/>
</dbReference>
<dbReference type="InterPro" id="IPR000719">
    <property type="entry name" value="Prot_kinase_dom"/>
</dbReference>
<dbReference type="SUPFAM" id="SSF48371">
    <property type="entry name" value="ARM repeat"/>
    <property type="match status" value="1"/>
</dbReference>
<dbReference type="InterPro" id="IPR051177">
    <property type="entry name" value="CIK-Related_Protein"/>
</dbReference>
<protein>
    <recommendedName>
        <fullName evidence="2">Protein kinase domain-containing protein</fullName>
    </recommendedName>
</protein>
<dbReference type="SMART" id="SM00220">
    <property type="entry name" value="S_TKc"/>
    <property type="match status" value="1"/>
</dbReference>
<feature type="compositionally biased region" description="Low complexity" evidence="1">
    <location>
        <begin position="745"/>
        <end position="774"/>
    </location>
</feature>
<evidence type="ECO:0000313" key="3">
    <source>
        <dbReference type="EMBL" id="KAK2074503.1"/>
    </source>
</evidence>
<keyword evidence="4" id="KW-1185">Reference proteome</keyword>
<feature type="domain" description="Protein kinase" evidence="2">
    <location>
        <begin position="36"/>
        <end position="354"/>
    </location>
</feature>
<dbReference type="Gene3D" id="1.10.510.10">
    <property type="entry name" value="Transferase(Phosphotransferase) domain 1"/>
    <property type="match status" value="1"/>
</dbReference>
<sequence length="993" mass="106297">MFSSALKSISSTISTNVSSNYSVSATAASSAGPWKIYEAKKKSTGKAYSVFVFDKKTVLDGYSSGLGRSSATAVKRAGEEVVERLKKEASSLARLRHPSVLELVEPVEETRGGGLQFVTEAVTTSLAGLLQHKDDQERSGGDAGGRSRRYVTEDADGTRRRREPEMDELEIQKGLLQISKALEFLHEKAGLCHANLTPDSILINTRGDWKLSGLSFCTPPENSSKPTSFQPINLAEVLHTDPRLPRFVQLNLDYTSPDFVLDKHLTSSADMFSLGLLCVALYNSPHRSPIESQGNTSTYKRLFQTSSTLPSANNDFLCTRPLPKDLSRYVLPRLITRRPAQRMTAKEFQQSEYFNNVLVSSIRFLEAFPAKTAKEKAQFLRGLLKVLPSFPKSVMEKKVLPALLEELKDRELVSLILHNVFKIIDLLPSGRRAFGDKIRPSLKEIFVTKAKQTQEKDAARDAGLMIMLEQLSVIVDNCNGKEFKDDILPIIYAALDAPTPSVVDAALRSLPLVLPVLDFSTIKNELFPVIATIFSRTTSLAIKVRGLQAFVILCGGTLDPSGDDGLDGITTDKRKTSSSSALDKYTMQEKIVPLVKGIKTKEPAVMMAGLQLLRVIGEAADADFVAMDILPILWSMSLGPLLDLKQFQAFMDLIRTLSRRVEEEQTKKLQELLGNSHGPSALPVDDFMSFGAVAGSKLDTNGPSEDDFERLVKGQSGATSAHPMDAGWDEPASHSTVVSSTAPNSGTARSSGTSSTVAFPWSTPSPTTATAPAVQAAQQSLRTLTPDLGSIQALAPCLTQFSQPLQPTTGAMSPPRQSSSTTAVNWAAATANPWASPAPASTSSFGSLSMAMQQQSTSNTSQSSSYSLPRPALTTTTTASPMSSFSLAPPPGAGSTSGIGARGLGTGTGTGMGTSSGMNGTQRPGMGTTSMGSLASMNSMMNTSGNGGGMAMGSLGIGLAQGTQRVQPTQPSQQQQQQQPSRPSGLDKYASLL</sequence>
<gene>
    <name evidence="3" type="ORF">P8C59_008705</name>
</gene>
<accession>A0AAD9IBM1</accession>
<comment type="caution">
    <text evidence="3">The sequence shown here is derived from an EMBL/GenBank/DDBJ whole genome shotgun (WGS) entry which is preliminary data.</text>
</comment>
<dbReference type="Gene3D" id="3.30.200.20">
    <property type="entry name" value="Phosphorylase Kinase, domain 1"/>
    <property type="match status" value="1"/>
</dbReference>
<dbReference type="Gene3D" id="1.25.10.10">
    <property type="entry name" value="Leucine-rich Repeat Variant"/>
    <property type="match status" value="1"/>
</dbReference>
<evidence type="ECO:0000313" key="4">
    <source>
        <dbReference type="Proteomes" id="UP001217918"/>
    </source>
</evidence>
<feature type="compositionally biased region" description="Low complexity" evidence="1">
    <location>
        <begin position="935"/>
        <end position="944"/>
    </location>
</feature>
<dbReference type="EMBL" id="JAQQPM010000008">
    <property type="protein sequence ID" value="KAK2074503.1"/>
    <property type="molecule type" value="Genomic_DNA"/>
</dbReference>
<dbReference type="PROSITE" id="PS50011">
    <property type="entry name" value="PROTEIN_KINASE_DOM"/>
    <property type="match status" value="1"/>
</dbReference>
<evidence type="ECO:0000256" key="1">
    <source>
        <dbReference type="SAM" id="MobiDB-lite"/>
    </source>
</evidence>
<feature type="region of interest" description="Disordered" evidence="1">
    <location>
        <begin position="805"/>
        <end position="824"/>
    </location>
</feature>
<dbReference type="PANTHER" id="PTHR12984">
    <property type="entry name" value="SCY1-RELATED S/T PROTEIN KINASE-LIKE"/>
    <property type="match status" value="1"/>
</dbReference>
<dbReference type="GO" id="GO:0005524">
    <property type="term" value="F:ATP binding"/>
    <property type="evidence" value="ECO:0007669"/>
    <property type="project" value="InterPro"/>
</dbReference>
<feature type="compositionally biased region" description="Basic and acidic residues" evidence="1">
    <location>
        <begin position="131"/>
        <end position="140"/>
    </location>
</feature>
<feature type="compositionally biased region" description="Polar residues" evidence="1">
    <location>
        <begin position="805"/>
        <end position="817"/>
    </location>
</feature>
<dbReference type="CDD" id="cd14011">
    <property type="entry name" value="PK_SCY1_like"/>
    <property type="match status" value="1"/>
</dbReference>
<feature type="compositionally biased region" description="Low complexity" evidence="1">
    <location>
        <begin position="952"/>
        <end position="983"/>
    </location>
</feature>
<dbReference type="InterPro" id="IPR016024">
    <property type="entry name" value="ARM-type_fold"/>
</dbReference>
<feature type="compositionally biased region" description="Basic and acidic residues" evidence="1">
    <location>
        <begin position="150"/>
        <end position="164"/>
    </location>
</feature>
<dbReference type="PANTHER" id="PTHR12984:SF6">
    <property type="entry name" value="SCY1-LIKE PROTEIN 2"/>
    <property type="match status" value="1"/>
</dbReference>
<feature type="compositionally biased region" description="Low complexity" evidence="1">
    <location>
        <begin position="833"/>
        <end position="844"/>
    </location>
</feature>
<reference evidence="3" key="1">
    <citation type="journal article" date="2023" name="Mol. Plant Microbe Interact.">
        <title>Elucidating the Obligate Nature and Biological Capacity of an Invasive Fungal Corn Pathogen.</title>
        <authorList>
            <person name="MacCready J.S."/>
            <person name="Roggenkamp E.M."/>
            <person name="Gdanetz K."/>
            <person name="Chilvers M.I."/>
        </authorList>
    </citation>
    <scope>NUCLEOTIDE SEQUENCE</scope>
    <source>
        <strain evidence="3">PM02</strain>
    </source>
</reference>
<dbReference type="Pfam" id="PF00069">
    <property type="entry name" value="Pkinase"/>
    <property type="match status" value="1"/>
</dbReference>
<feature type="compositionally biased region" description="Polar residues" evidence="1">
    <location>
        <begin position="733"/>
        <end position="744"/>
    </location>
</feature>
<proteinExistence type="predicted"/>
<feature type="region of interest" description="Disordered" evidence="1">
    <location>
        <begin position="129"/>
        <end position="166"/>
    </location>
</feature>
<feature type="region of interest" description="Disordered" evidence="1">
    <location>
        <begin position="833"/>
        <end position="993"/>
    </location>
</feature>
<feature type="compositionally biased region" description="Gly residues" evidence="1">
    <location>
        <begin position="895"/>
        <end position="914"/>
    </location>
</feature>
<dbReference type="InterPro" id="IPR011989">
    <property type="entry name" value="ARM-like"/>
</dbReference>
<feature type="region of interest" description="Disordered" evidence="1">
    <location>
        <begin position="715"/>
        <end position="774"/>
    </location>
</feature>
<dbReference type="GO" id="GO:0004672">
    <property type="term" value="F:protein kinase activity"/>
    <property type="evidence" value="ECO:0007669"/>
    <property type="project" value="InterPro"/>
</dbReference>
<name>A0AAD9IBM1_9PEZI</name>
<feature type="compositionally biased region" description="Low complexity" evidence="1">
    <location>
        <begin position="853"/>
        <end position="867"/>
    </location>
</feature>
<dbReference type="AlphaFoldDB" id="A0AAD9IBM1"/>
<evidence type="ECO:0000259" key="2">
    <source>
        <dbReference type="PROSITE" id="PS50011"/>
    </source>
</evidence>
<dbReference type="SUPFAM" id="SSF56112">
    <property type="entry name" value="Protein kinase-like (PK-like)"/>
    <property type="match status" value="1"/>
</dbReference>
<dbReference type="Proteomes" id="UP001217918">
    <property type="component" value="Unassembled WGS sequence"/>
</dbReference>